<protein>
    <recommendedName>
        <fullName evidence="4">Amidase domain-containing protein</fullName>
    </recommendedName>
</protein>
<evidence type="ECO:0000259" key="4">
    <source>
        <dbReference type="Pfam" id="PF01425"/>
    </source>
</evidence>
<dbReference type="OMA" id="WTEHAKE"/>
<keyword evidence="2" id="KW-0378">Hydrolase</keyword>
<dbReference type="GO" id="GO:0016787">
    <property type="term" value="F:hydrolase activity"/>
    <property type="evidence" value="ECO:0007669"/>
    <property type="project" value="UniProtKB-KW"/>
</dbReference>
<dbReference type="InterPro" id="IPR023631">
    <property type="entry name" value="Amidase_dom"/>
</dbReference>
<dbReference type="Proteomes" id="UP000000561">
    <property type="component" value="Chromosome 21"/>
</dbReference>
<dbReference type="EMBL" id="CM003160">
    <property type="protein sequence ID" value="KIS65954.1"/>
    <property type="molecule type" value="Genomic_DNA"/>
</dbReference>
<dbReference type="SUPFAM" id="SSF75304">
    <property type="entry name" value="Amidase signature (AS) enzymes"/>
    <property type="match status" value="1"/>
</dbReference>
<gene>
    <name evidence="5" type="ORF">UMAG_06043</name>
</gene>
<dbReference type="RefSeq" id="XP_011392408.1">
    <property type="nucleotide sequence ID" value="XM_011394106.1"/>
</dbReference>
<evidence type="ECO:0000313" key="6">
    <source>
        <dbReference type="Proteomes" id="UP000000561"/>
    </source>
</evidence>
<dbReference type="eggNOG" id="KOG1212">
    <property type="taxonomic scope" value="Eukaryota"/>
</dbReference>
<name>A0A0D1DNB5_MYCMD</name>
<keyword evidence="6" id="KW-1185">Reference proteome</keyword>
<evidence type="ECO:0000256" key="1">
    <source>
        <dbReference type="ARBA" id="ARBA00009199"/>
    </source>
</evidence>
<dbReference type="AlphaFoldDB" id="A0A0D1DNB5"/>
<comment type="similarity">
    <text evidence="1">Belongs to the amidase family.</text>
</comment>
<feature type="domain" description="Amidase" evidence="4">
    <location>
        <begin position="103"/>
        <end position="529"/>
    </location>
</feature>
<feature type="region of interest" description="Disordered" evidence="3">
    <location>
        <begin position="320"/>
        <end position="341"/>
    </location>
</feature>
<organism evidence="5 6">
    <name type="scientific">Mycosarcoma maydis</name>
    <name type="common">Corn smut fungus</name>
    <name type="synonym">Ustilago maydis</name>
    <dbReference type="NCBI Taxonomy" id="5270"/>
    <lineage>
        <taxon>Eukaryota</taxon>
        <taxon>Fungi</taxon>
        <taxon>Dikarya</taxon>
        <taxon>Basidiomycota</taxon>
        <taxon>Ustilaginomycotina</taxon>
        <taxon>Ustilaginomycetes</taxon>
        <taxon>Ustilaginales</taxon>
        <taxon>Ustilaginaceae</taxon>
        <taxon>Mycosarcoma</taxon>
    </lineage>
</organism>
<dbReference type="PANTHER" id="PTHR46072:SF11">
    <property type="entry name" value="AMIDASE-RELATED"/>
    <property type="match status" value="1"/>
</dbReference>
<feature type="compositionally biased region" description="Polar residues" evidence="3">
    <location>
        <begin position="322"/>
        <end position="335"/>
    </location>
</feature>
<dbReference type="GeneID" id="23565759"/>
<proteinExistence type="inferred from homology"/>
<dbReference type="Gene3D" id="3.90.1300.10">
    <property type="entry name" value="Amidase signature (AS) domain"/>
    <property type="match status" value="1"/>
</dbReference>
<evidence type="ECO:0000313" key="5">
    <source>
        <dbReference type="EMBL" id="KIS65954.1"/>
    </source>
</evidence>
<dbReference type="InterPro" id="IPR036928">
    <property type="entry name" value="AS_sf"/>
</dbReference>
<dbReference type="VEuPathDB" id="FungiDB:UMAG_06043"/>
<reference evidence="5 6" key="1">
    <citation type="journal article" date="2006" name="Nature">
        <title>Insights from the genome of the biotrophic fungal plant pathogen Ustilago maydis.</title>
        <authorList>
            <person name="Kamper J."/>
            <person name="Kahmann R."/>
            <person name="Bolker M."/>
            <person name="Ma L.J."/>
            <person name="Brefort T."/>
            <person name="Saville B.J."/>
            <person name="Banuett F."/>
            <person name="Kronstad J.W."/>
            <person name="Gold S.E."/>
            <person name="Muller O."/>
            <person name="Perlin M.H."/>
            <person name="Wosten H.A."/>
            <person name="de Vries R."/>
            <person name="Ruiz-Herrera J."/>
            <person name="Reynaga-Pena C.G."/>
            <person name="Snetselaar K."/>
            <person name="McCann M."/>
            <person name="Perez-Martin J."/>
            <person name="Feldbrugge M."/>
            <person name="Basse C.W."/>
            <person name="Steinberg G."/>
            <person name="Ibeas J.I."/>
            <person name="Holloman W."/>
            <person name="Guzman P."/>
            <person name="Farman M."/>
            <person name="Stajich J.E."/>
            <person name="Sentandreu R."/>
            <person name="Gonzalez-Prieto J.M."/>
            <person name="Kennell J.C."/>
            <person name="Molina L."/>
            <person name="Schirawski J."/>
            <person name="Mendoza-Mendoza A."/>
            <person name="Greilinger D."/>
            <person name="Munch K."/>
            <person name="Rossel N."/>
            <person name="Scherer M."/>
            <person name="Vranes M."/>
            <person name="Ladendorf O."/>
            <person name="Vincon V."/>
            <person name="Fuchs U."/>
            <person name="Sandrock B."/>
            <person name="Meng S."/>
            <person name="Ho E.C."/>
            <person name="Cahill M.J."/>
            <person name="Boyce K.J."/>
            <person name="Klose J."/>
            <person name="Klosterman S.J."/>
            <person name="Deelstra H.J."/>
            <person name="Ortiz-Castellanos L."/>
            <person name="Li W."/>
            <person name="Sanchez-Alonso P."/>
            <person name="Schreier P.H."/>
            <person name="Hauser-Hahn I."/>
            <person name="Vaupel M."/>
            <person name="Koopmann E."/>
            <person name="Friedrich G."/>
            <person name="Voss H."/>
            <person name="Schluter T."/>
            <person name="Margolis J."/>
            <person name="Platt D."/>
            <person name="Swimmer C."/>
            <person name="Gnirke A."/>
            <person name="Chen F."/>
            <person name="Vysotskaia V."/>
            <person name="Mannhaupt G."/>
            <person name="Guldener U."/>
            <person name="Munsterkotter M."/>
            <person name="Haase D."/>
            <person name="Oesterheld M."/>
            <person name="Mewes H.W."/>
            <person name="Mauceli E.W."/>
            <person name="DeCaprio D."/>
            <person name="Wade C.M."/>
            <person name="Butler J."/>
            <person name="Young S."/>
            <person name="Jaffe D.B."/>
            <person name="Calvo S."/>
            <person name="Nusbaum C."/>
            <person name="Galagan J."/>
            <person name="Birren B.W."/>
        </authorList>
    </citation>
    <scope>NUCLEOTIDE SEQUENCE [LARGE SCALE GENOMIC DNA]</scope>
    <source>
        <strain evidence="6">DSM 14603 / FGSC 9021 / UM521</strain>
    </source>
</reference>
<evidence type="ECO:0000256" key="3">
    <source>
        <dbReference type="SAM" id="MobiDB-lite"/>
    </source>
</evidence>
<dbReference type="GO" id="GO:0043605">
    <property type="term" value="P:amide catabolic process"/>
    <property type="evidence" value="ECO:0000318"/>
    <property type="project" value="GO_Central"/>
</dbReference>
<dbReference type="InParanoid" id="A0A0D1DNB5"/>
<evidence type="ECO:0000256" key="2">
    <source>
        <dbReference type="ARBA" id="ARBA00022801"/>
    </source>
</evidence>
<dbReference type="Pfam" id="PF01425">
    <property type="entry name" value="Amidase"/>
    <property type="match status" value="1"/>
</dbReference>
<dbReference type="PANTHER" id="PTHR46072">
    <property type="entry name" value="AMIDASE-RELATED-RELATED"/>
    <property type="match status" value="1"/>
</dbReference>
<sequence>MSTSKIPRGDFLNPSPHLANAAANTVVDSLLSSVKQARKRFGLPTLPDYEIARKNLPSLRDSLMGEYTVKRIVEARIRLTVQASLDTHCLTAFPYHEALGKAFYYDSLLAQAKLHDDLQSVIDRFPLIGLVFSVKDCVHVKGLPTTLGCSLRAGHDEAANADIVQHMLDRGAILIAKTTAPQLMMSNTTQSPLWGTTRSPIRTTNEVFNENEDRLDQEFQVGGSSGGEACLVKLGGSQLGIGTDMGGSVRQPACLNELYGYKFASQLGKIRWKLPKDFMTGLPHTTIPATALGFLARDYTTLQYVVKEVYRSSCWNRKGLTQDDNANENSENPQPGAQGLVDTPRIVFTPQKSSPQVQAHISHLVDSLSADEALWRPTKCDELGDVDVKAWGEAWTEHAKEHGFDDARAMLKDDPLIKRTLFDESRLSTNTDKADRAKWKADANKLRELKATFLRQAGIATGTKKTDKDGEGQGEGDVQFENVILITPTYILGGPVLNRSFVELDDAGESEVWCQIFNLLDWPAISVTIPFSYSVDEDVKRKSPPEWARHYTDCIEENYIDRISDDSGGKRPPRLSVQLATIPGNELALLDYVAHIERYLKLTCVRDSRMRSRSQNIVEDDGQPK</sequence>
<dbReference type="STRING" id="237631.A0A0D1DNB5"/>
<dbReference type="KEGG" id="uma:UMAG_06043"/>
<dbReference type="OrthoDB" id="167809at2759"/>
<accession>A0A0D1DNB5</accession>